<dbReference type="RefSeq" id="WP_114743941.1">
    <property type="nucleotide sequence ID" value="NZ_QQAY01000001.1"/>
</dbReference>
<evidence type="ECO:0000313" key="3">
    <source>
        <dbReference type="Proteomes" id="UP000255326"/>
    </source>
</evidence>
<organism evidence="2 3">
    <name type="scientific">Falsibacillus pallidus</name>
    <dbReference type="NCBI Taxonomy" id="493781"/>
    <lineage>
        <taxon>Bacteria</taxon>
        <taxon>Bacillati</taxon>
        <taxon>Bacillota</taxon>
        <taxon>Bacilli</taxon>
        <taxon>Bacillales</taxon>
        <taxon>Bacillaceae</taxon>
        <taxon>Falsibacillus</taxon>
    </lineage>
</organism>
<feature type="region of interest" description="Disordered" evidence="1">
    <location>
        <begin position="48"/>
        <end position="67"/>
    </location>
</feature>
<comment type="caution">
    <text evidence="2">The sequence shown here is derived from an EMBL/GenBank/DDBJ whole genome shotgun (WGS) entry which is preliminary data.</text>
</comment>
<evidence type="ECO:0000313" key="2">
    <source>
        <dbReference type="EMBL" id="RDI47735.1"/>
    </source>
</evidence>
<protein>
    <submittedName>
        <fullName evidence="2">Uncharacterized protein</fullName>
    </submittedName>
</protein>
<reference evidence="2 3" key="1">
    <citation type="submission" date="2018-07" db="EMBL/GenBank/DDBJ databases">
        <title>Genomic Encyclopedia of Type Strains, Phase IV (KMG-IV): sequencing the most valuable type-strain genomes for metagenomic binning, comparative biology and taxonomic classification.</title>
        <authorList>
            <person name="Goeker M."/>
        </authorList>
    </citation>
    <scope>NUCLEOTIDE SEQUENCE [LARGE SCALE GENOMIC DNA]</scope>
    <source>
        <strain evidence="2 3">DSM 25281</strain>
    </source>
</reference>
<evidence type="ECO:0000256" key="1">
    <source>
        <dbReference type="SAM" id="MobiDB-lite"/>
    </source>
</evidence>
<dbReference type="OrthoDB" id="2706316at2"/>
<keyword evidence="3" id="KW-1185">Reference proteome</keyword>
<gene>
    <name evidence="2" type="ORF">DFR59_101398</name>
</gene>
<dbReference type="Proteomes" id="UP000255326">
    <property type="component" value="Unassembled WGS sequence"/>
</dbReference>
<accession>A0A370GVM8</accession>
<dbReference type="EMBL" id="QQAY01000001">
    <property type="protein sequence ID" value="RDI47735.1"/>
    <property type="molecule type" value="Genomic_DNA"/>
</dbReference>
<proteinExistence type="predicted"/>
<name>A0A370GVM8_9BACI</name>
<sequence>MGYIAPIPHYQYKQYQERVTSKQYDPFFLQPITKVTPTAAFEIDKDLPENQEAKKRKQSDSYAAAVPKTKNKNRMLNDFYPYTGKGKYINEVI</sequence>
<dbReference type="AlphaFoldDB" id="A0A370GVM8"/>